<gene>
    <name evidence="2" type="ORF">P0Y49_20060</name>
</gene>
<sequence>MQKLVVKSKSGRYKKGIWITSLLAIFIVVITGMVLLEVRWKPRLSQKIKDGVYHRSFELYKLDFKEISFNFFTASATLHQVSLTPDTTVYNKFKAMSVAPANTYQIRLEKLHLNGISFLTAYFKRVIDIKTIILEHPLIDIRHYAIMPLPEVLKNEPTLYQMISNRIRSVDVKAIKLVDAEFDYIDGETSKSIHSAKHLNISLNDFLVDSLSQYDTTRHFYAKEIDFARSGNKLLSREKLDTIKSIVLPTFSK</sequence>
<reference evidence="2" key="1">
    <citation type="submission" date="2023-03" db="EMBL/GenBank/DDBJ databases">
        <title>Andean soil-derived lignocellulolytic bacterial consortium as a source of novel taxa and putative plastic-active enzymes.</title>
        <authorList>
            <person name="Diaz-Garcia L."/>
            <person name="Chuvochina M."/>
            <person name="Feuerriegel G."/>
            <person name="Bunk B."/>
            <person name="Sproer C."/>
            <person name="Streit W.R."/>
            <person name="Rodriguez L.M."/>
            <person name="Overmann J."/>
            <person name="Jimenez D.J."/>
        </authorList>
    </citation>
    <scope>NUCLEOTIDE SEQUENCE</scope>
    <source>
        <strain evidence="2">MAG 3858</strain>
    </source>
</reference>
<evidence type="ECO:0008006" key="4">
    <source>
        <dbReference type="Google" id="ProtNLM"/>
    </source>
</evidence>
<dbReference type="AlphaFoldDB" id="A0AAJ5W6U9"/>
<dbReference type="EMBL" id="CP119313">
    <property type="protein sequence ID" value="WEK19074.1"/>
    <property type="molecule type" value="Genomic_DNA"/>
</dbReference>
<protein>
    <recommendedName>
        <fullName evidence="4">DUF748 domain-containing protein</fullName>
    </recommendedName>
</protein>
<accession>A0AAJ5W6U9</accession>
<dbReference type="Proteomes" id="UP001214530">
    <property type="component" value="Chromosome"/>
</dbReference>
<keyword evidence="1" id="KW-0472">Membrane</keyword>
<evidence type="ECO:0000313" key="2">
    <source>
        <dbReference type="EMBL" id="WEK19074.1"/>
    </source>
</evidence>
<evidence type="ECO:0000313" key="3">
    <source>
        <dbReference type="Proteomes" id="UP001214530"/>
    </source>
</evidence>
<proteinExistence type="predicted"/>
<keyword evidence="1" id="KW-0812">Transmembrane</keyword>
<name>A0AAJ5W6U9_9SPHI</name>
<keyword evidence="1" id="KW-1133">Transmembrane helix</keyword>
<evidence type="ECO:0000256" key="1">
    <source>
        <dbReference type="SAM" id="Phobius"/>
    </source>
</evidence>
<organism evidence="2 3">
    <name type="scientific">Candidatus Pedobacter colombiensis</name>
    <dbReference type="NCBI Taxonomy" id="3121371"/>
    <lineage>
        <taxon>Bacteria</taxon>
        <taxon>Pseudomonadati</taxon>
        <taxon>Bacteroidota</taxon>
        <taxon>Sphingobacteriia</taxon>
        <taxon>Sphingobacteriales</taxon>
        <taxon>Sphingobacteriaceae</taxon>
        <taxon>Pedobacter</taxon>
    </lineage>
</organism>
<feature type="transmembrane region" description="Helical" evidence="1">
    <location>
        <begin position="16"/>
        <end position="36"/>
    </location>
</feature>